<protein>
    <recommendedName>
        <fullName evidence="2">Curli production assembly/transport component CsgE</fullName>
    </recommendedName>
</protein>
<dbReference type="Proteomes" id="UP000537141">
    <property type="component" value="Unassembled WGS sequence"/>
</dbReference>
<reference evidence="4 5" key="1">
    <citation type="submission" date="2020-08" db="EMBL/GenBank/DDBJ databases">
        <title>Genomic Encyclopedia of Type Strains, Phase IV (KMG-IV): sequencing the most valuable type-strain genomes for metagenomic binning, comparative biology and taxonomic classification.</title>
        <authorList>
            <person name="Goeker M."/>
        </authorList>
    </citation>
    <scope>NUCLEOTIDE SEQUENCE [LARGE SCALE GENOMIC DNA]</scope>
    <source>
        <strain evidence="4 5">DSM 26287</strain>
    </source>
</reference>
<name>A0A7X0NK95_9GAMM</name>
<comment type="function">
    <text evidence="1">May be involved in the biogenesis of curli organelles.</text>
</comment>
<gene>
    <name evidence="4" type="ORF">HNQ55_003494</name>
</gene>
<evidence type="ECO:0000256" key="3">
    <source>
        <dbReference type="ARBA" id="ARBA00022729"/>
    </source>
</evidence>
<proteinExistence type="predicted"/>
<dbReference type="EMBL" id="JACHHU010000041">
    <property type="protein sequence ID" value="MBB6544958.1"/>
    <property type="molecule type" value="Genomic_DNA"/>
</dbReference>
<evidence type="ECO:0000256" key="2">
    <source>
        <dbReference type="ARBA" id="ARBA00014024"/>
    </source>
</evidence>
<evidence type="ECO:0000313" key="5">
    <source>
        <dbReference type="Proteomes" id="UP000537141"/>
    </source>
</evidence>
<organism evidence="4 5">
    <name type="scientific">Thalassotalea piscium</name>
    <dbReference type="NCBI Taxonomy" id="1230533"/>
    <lineage>
        <taxon>Bacteria</taxon>
        <taxon>Pseudomonadati</taxon>
        <taxon>Pseudomonadota</taxon>
        <taxon>Gammaproteobacteria</taxon>
        <taxon>Alteromonadales</taxon>
        <taxon>Colwelliaceae</taxon>
        <taxon>Thalassotalea</taxon>
    </lineage>
</organism>
<accession>A0A7X0NK95</accession>
<comment type="caution">
    <text evidence="4">The sequence shown here is derived from an EMBL/GenBank/DDBJ whole genome shotgun (WGS) entry which is preliminary data.</text>
</comment>
<sequence>MIYKITFLILFISAFTAKSTELEIGGLLLDNTISRQGKEFSYKFSQLWQDLPNSNGINVQIKEQVIPRSGTKLTVKMNNTPIYVTYMGRRQEPIASRVEQAMFILIEMMAQSQFSEHNPDLANDGW</sequence>
<evidence type="ECO:0000313" key="4">
    <source>
        <dbReference type="EMBL" id="MBB6544958.1"/>
    </source>
</evidence>
<evidence type="ECO:0000256" key="1">
    <source>
        <dbReference type="ARBA" id="ARBA00003989"/>
    </source>
</evidence>
<keyword evidence="5" id="KW-1185">Reference proteome</keyword>
<dbReference type="InterPro" id="IPR018900">
    <property type="entry name" value="Curli_CsgE"/>
</dbReference>
<dbReference type="AlphaFoldDB" id="A0A7X0NK95"/>
<dbReference type="Pfam" id="PF10627">
    <property type="entry name" value="CsgE"/>
    <property type="match status" value="1"/>
</dbReference>
<dbReference type="RefSeq" id="WP_184426560.1">
    <property type="nucleotide sequence ID" value="NZ_AP027362.1"/>
</dbReference>
<keyword evidence="3" id="KW-0732">Signal</keyword>